<gene>
    <name evidence="2" type="ORF">NP224_23175</name>
</gene>
<dbReference type="CDD" id="cd00085">
    <property type="entry name" value="HNHc"/>
    <property type="match status" value="1"/>
</dbReference>
<sequence length="232" mass="26749">MPLNCIVYEGEDLETYQDYNALPDDNKDGRIWDSEERSICRIKKSIKDYYIIAQDYTCPYCKQRIEVDHNGAWDAEHIIPKSSHPSFVFEPLNLCVSCKDCNNEKRNKPVLENNNRRRLPIRSEDYVIVHPHFDDYEEHIKVIEVAGYYIPRTDKGRKTIEKCGLLRFAYKYANYGGTSQENKETILTLANGLLDANTPADEHAFLGVISDAVEAGKKISKTAFLEQFSARE</sequence>
<feature type="domain" description="HNH nuclease" evidence="1">
    <location>
        <begin position="45"/>
        <end position="103"/>
    </location>
</feature>
<evidence type="ECO:0000259" key="1">
    <source>
        <dbReference type="SMART" id="SM00507"/>
    </source>
</evidence>
<keyword evidence="2" id="KW-0255">Endonuclease</keyword>
<evidence type="ECO:0000313" key="2">
    <source>
        <dbReference type="EMBL" id="UWZ73068.1"/>
    </source>
</evidence>
<proteinExistence type="predicted"/>
<reference evidence="2" key="1">
    <citation type="submission" date="2022-08" db="EMBL/GenBank/DDBJ databases">
        <title>Genomic characterization and comparative genomic analysis of a strain of klebsiella michiganensis carrying blaKPC-2 isolated from the blood of children with very preterm bloodstream infection.</title>
        <authorList>
            <person name="Zhang N."/>
        </authorList>
    </citation>
    <scope>NUCLEOTIDE SEQUENCE</scope>
    <source>
        <strain evidence="2">BSI-KPN166</strain>
    </source>
</reference>
<keyword evidence="2" id="KW-0540">Nuclease</keyword>
<keyword evidence="2" id="KW-0378">Hydrolase</keyword>
<dbReference type="InterPro" id="IPR003615">
    <property type="entry name" value="HNH_nuc"/>
</dbReference>
<dbReference type="Gene3D" id="1.10.30.50">
    <property type="match status" value="1"/>
</dbReference>
<protein>
    <submittedName>
        <fullName evidence="2">HNH endonuclease</fullName>
    </submittedName>
</protein>
<evidence type="ECO:0000313" key="3">
    <source>
        <dbReference type="Proteomes" id="UP001060345"/>
    </source>
</evidence>
<name>A0AAX3CN39_9ENTR</name>
<dbReference type="RefSeq" id="WP_074177941.1">
    <property type="nucleotide sequence ID" value="NZ_CP058212.1"/>
</dbReference>
<dbReference type="GO" id="GO:0004519">
    <property type="term" value="F:endonuclease activity"/>
    <property type="evidence" value="ECO:0007669"/>
    <property type="project" value="UniProtKB-KW"/>
</dbReference>
<dbReference type="SMART" id="SM00507">
    <property type="entry name" value="HNHc"/>
    <property type="match status" value="1"/>
</dbReference>
<organism evidence="2 3">
    <name type="scientific">Klebsiella michiganensis</name>
    <dbReference type="NCBI Taxonomy" id="1134687"/>
    <lineage>
        <taxon>Bacteria</taxon>
        <taxon>Pseudomonadati</taxon>
        <taxon>Pseudomonadota</taxon>
        <taxon>Gammaproteobacteria</taxon>
        <taxon>Enterobacterales</taxon>
        <taxon>Enterobacteriaceae</taxon>
        <taxon>Klebsiella/Raoultella group</taxon>
        <taxon>Klebsiella</taxon>
    </lineage>
</organism>
<dbReference type="Proteomes" id="UP001060345">
    <property type="component" value="Chromosome"/>
</dbReference>
<dbReference type="EMBL" id="CP102103">
    <property type="protein sequence ID" value="UWZ73068.1"/>
    <property type="molecule type" value="Genomic_DNA"/>
</dbReference>
<accession>A0AAX3CN39</accession>
<dbReference type="AlphaFoldDB" id="A0AAX3CN39"/>